<evidence type="ECO:0000256" key="2">
    <source>
        <dbReference type="ARBA" id="ARBA00022980"/>
    </source>
</evidence>
<comment type="similarity">
    <text evidence="1">Belongs to the eukaryotic ribosomal protein eL30 family.</text>
</comment>
<reference evidence="5" key="1">
    <citation type="submission" date="2020-06" db="EMBL/GenBank/DDBJ databases">
        <title>Unique genomic features of the anaerobic methanotrophic archaea.</title>
        <authorList>
            <person name="Chadwick G.L."/>
            <person name="Skennerton C.T."/>
            <person name="Laso-Perez R."/>
            <person name="Leu A.O."/>
            <person name="Speth D.R."/>
            <person name="Yu H."/>
            <person name="Morgan-Lang C."/>
            <person name="Hatzenpichler R."/>
            <person name="Goudeau D."/>
            <person name="Malmstrom R."/>
            <person name="Brazelton W.J."/>
            <person name="Woyke T."/>
            <person name="Hallam S.J."/>
            <person name="Tyson G.W."/>
            <person name="Wegener G."/>
            <person name="Boetius A."/>
            <person name="Orphan V."/>
        </authorList>
    </citation>
    <scope>NUCLEOTIDE SEQUENCE</scope>
</reference>
<dbReference type="GO" id="GO:0005840">
    <property type="term" value="C:ribosome"/>
    <property type="evidence" value="ECO:0007669"/>
    <property type="project" value="UniProtKB-KW"/>
</dbReference>
<protein>
    <submittedName>
        <fullName evidence="5">50S ribosomal protein L30e</fullName>
    </submittedName>
</protein>
<sequence length="121" mass="13238">MAEIKTKSVEISDMNRELQKVLKSGKVLIGSNETLKALSGEEGVVKAVIYASNCPEEIKEGFKEITKQKKGNIPFYEYPVNSLELGLACGKPYSIASLCILDTGKSDILRLIEKEKTGDGK</sequence>
<gene>
    <name evidence="5" type="ORF">GLJDJJHM_00005</name>
</gene>
<dbReference type="Pfam" id="PF01248">
    <property type="entry name" value="Ribosomal_L7Ae"/>
    <property type="match status" value="1"/>
</dbReference>
<keyword evidence="2 5" id="KW-0689">Ribosomal protein</keyword>
<feature type="domain" description="Ribosomal protein eL8/eL30/eS12/Gadd45" evidence="4">
    <location>
        <begin position="13"/>
        <end position="109"/>
    </location>
</feature>
<dbReference type="PANTHER" id="PTHR11449">
    <property type="entry name" value="RIBOSOMAL PROTEIN L30"/>
    <property type="match status" value="1"/>
</dbReference>
<dbReference type="NCBIfam" id="NF002172">
    <property type="entry name" value="PRK01018.1"/>
    <property type="match status" value="1"/>
</dbReference>
<dbReference type="AlphaFoldDB" id="A0A7G9YS17"/>
<evidence type="ECO:0000256" key="3">
    <source>
        <dbReference type="ARBA" id="ARBA00023274"/>
    </source>
</evidence>
<dbReference type="SUPFAM" id="SSF55315">
    <property type="entry name" value="L30e-like"/>
    <property type="match status" value="1"/>
</dbReference>
<organism evidence="5">
    <name type="scientific">Candidatus Methanophagaceae archaeon ANME-1 ERB6</name>
    <dbReference type="NCBI Taxonomy" id="2759912"/>
    <lineage>
        <taxon>Archaea</taxon>
        <taxon>Methanobacteriati</taxon>
        <taxon>Methanobacteriota</taxon>
        <taxon>Stenosarchaea group</taxon>
        <taxon>Methanomicrobia</taxon>
        <taxon>Candidatus Methanophagales</taxon>
        <taxon>Candidatus Methanophagaceae</taxon>
    </lineage>
</organism>
<dbReference type="GO" id="GO:0003723">
    <property type="term" value="F:RNA binding"/>
    <property type="evidence" value="ECO:0007669"/>
    <property type="project" value="InterPro"/>
</dbReference>
<dbReference type="GO" id="GO:1990904">
    <property type="term" value="C:ribonucleoprotein complex"/>
    <property type="evidence" value="ECO:0007669"/>
    <property type="project" value="UniProtKB-KW"/>
</dbReference>
<dbReference type="Gene3D" id="3.30.1330.30">
    <property type="match status" value="1"/>
</dbReference>
<dbReference type="InterPro" id="IPR039109">
    <property type="entry name" value="Ribosomal_eL30-like"/>
</dbReference>
<dbReference type="InterPro" id="IPR029064">
    <property type="entry name" value="Ribosomal_eL30-like_sf"/>
</dbReference>
<dbReference type="InterPro" id="IPR022991">
    <property type="entry name" value="Ribosomal_eL30_CS"/>
</dbReference>
<dbReference type="EMBL" id="MT631452">
    <property type="protein sequence ID" value="QNO50801.1"/>
    <property type="molecule type" value="Genomic_DNA"/>
</dbReference>
<dbReference type="InterPro" id="IPR004038">
    <property type="entry name" value="Ribosomal_eL8/eL30/eS12/Gad45"/>
</dbReference>
<name>A0A7G9YS17_9EURY</name>
<evidence type="ECO:0000313" key="5">
    <source>
        <dbReference type="EMBL" id="QNO50801.1"/>
    </source>
</evidence>
<evidence type="ECO:0000259" key="4">
    <source>
        <dbReference type="Pfam" id="PF01248"/>
    </source>
</evidence>
<proteinExistence type="inferred from homology"/>
<accession>A0A7G9YS17</accession>
<keyword evidence="3" id="KW-0687">Ribonucleoprotein</keyword>
<evidence type="ECO:0000256" key="1">
    <source>
        <dbReference type="ARBA" id="ARBA00007326"/>
    </source>
</evidence>
<dbReference type="PROSITE" id="PS00993">
    <property type="entry name" value="RIBOSOMAL_L30E_2"/>
    <property type="match status" value="1"/>
</dbReference>